<dbReference type="OrthoDB" id="4775375at2"/>
<feature type="transmembrane region" description="Helical" evidence="1">
    <location>
        <begin position="84"/>
        <end position="103"/>
    </location>
</feature>
<organism evidence="2 3">
    <name type="scientific">Dietzia lutea</name>
    <dbReference type="NCBI Taxonomy" id="546160"/>
    <lineage>
        <taxon>Bacteria</taxon>
        <taxon>Bacillati</taxon>
        <taxon>Actinomycetota</taxon>
        <taxon>Actinomycetes</taxon>
        <taxon>Mycobacteriales</taxon>
        <taxon>Dietziaceae</taxon>
        <taxon>Dietzia</taxon>
    </lineage>
</organism>
<keyword evidence="1" id="KW-0472">Membrane</keyword>
<accession>A0A2S1R9B6</accession>
<reference evidence="2 3" key="1">
    <citation type="submission" date="2016-04" db="EMBL/GenBank/DDBJ databases">
        <title>Complete genome sequence of Dietzia lutea YIM 80766T, a strain isolated from desert soil in Egypt.</title>
        <authorList>
            <person name="Zhao J."/>
            <person name="Hu B."/>
            <person name="Geng S."/>
            <person name="Nie Y."/>
            <person name="Tang Y."/>
        </authorList>
    </citation>
    <scope>NUCLEOTIDE SEQUENCE [LARGE SCALE GENOMIC DNA]</scope>
    <source>
        <strain evidence="2 3">YIM 80766</strain>
    </source>
</reference>
<feature type="transmembrane region" description="Helical" evidence="1">
    <location>
        <begin position="12"/>
        <end position="41"/>
    </location>
</feature>
<name>A0A2S1R9B6_9ACTN</name>
<dbReference type="AlphaFoldDB" id="A0A2S1R9B6"/>
<evidence type="ECO:0000313" key="3">
    <source>
        <dbReference type="Proteomes" id="UP000244928"/>
    </source>
</evidence>
<protein>
    <submittedName>
        <fullName evidence="2">Uncharacterized protein</fullName>
    </submittedName>
</protein>
<proteinExistence type="predicted"/>
<keyword evidence="3" id="KW-1185">Reference proteome</keyword>
<sequence>MQRPTSVSVASWIWLGCALLGTVAVSNILLATEFIAVFVGAGGTEEELAASQVIGVAGVIGAVIAMAAVAIQVVAAVELRDGARWARVLLTISAALALVGALIDLTDWSAWVLVAANVVALVLAYGESASAYLDAQRRGAASVPVAGAGSTTTTRRQHA</sequence>
<keyword evidence="1" id="KW-1133">Transmembrane helix</keyword>
<evidence type="ECO:0000313" key="2">
    <source>
        <dbReference type="EMBL" id="AWH92886.1"/>
    </source>
</evidence>
<dbReference type="PROSITE" id="PS51257">
    <property type="entry name" value="PROKAR_LIPOPROTEIN"/>
    <property type="match status" value="1"/>
</dbReference>
<feature type="transmembrane region" description="Helical" evidence="1">
    <location>
        <begin position="109"/>
        <end position="128"/>
    </location>
</feature>
<keyword evidence="1" id="KW-0812">Transmembrane</keyword>
<gene>
    <name evidence="2" type="ORF">A6035_12720</name>
</gene>
<dbReference type="KEGG" id="dlu:A6035_12720"/>
<dbReference type="EMBL" id="CP015449">
    <property type="protein sequence ID" value="AWH92886.1"/>
    <property type="molecule type" value="Genomic_DNA"/>
</dbReference>
<dbReference type="RefSeq" id="WP_108848097.1">
    <property type="nucleotide sequence ID" value="NZ_CP015449.1"/>
</dbReference>
<evidence type="ECO:0000256" key="1">
    <source>
        <dbReference type="SAM" id="Phobius"/>
    </source>
</evidence>
<feature type="transmembrane region" description="Helical" evidence="1">
    <location>
        <begin position="53"/>
        <end position="77"/>
    </location>
</feature>
<dbReference type="Proteomes" id="UP000244928">
    <property type="component" value="Chromosome"/>
</dbReference>